<evidence type="ECO:0000256" key="8">
    <source>
        <dbReference type="SAM" id="Phobius"/>
    </source>
</evidence>
<keyword evidence="2" id="KW-0813">Transport</keyword>
<dbReference type="SUPFAM" id="SSF51735">
    <property type="entry name" value="NAD(P)-binding Rossmann-fold domains"/>
    <property type="match status" value="2"/>
</dbReference>
<dbReference type="Pfam" id="PF02080">
    <property type="entry name" value="TrkA_C"/>
    <property type="match status" value="2"/>
</dbReference>
<dbReference type="Gene3D" id="3.40.50.720">
    <property type="entry name" value="NAD(P)-binding Rossmann-like Domain"/>
    <property type="match status" value="2"/>
</dbReference>
<feature type="transmembrane region" description="Helical" evidence="8">
    <location>
        <begin position="49"/>
        <end position="69"/>
    </location>
</feature>
<dbReference type="InterPro" id="IPR006037">
    <property type="entry name" value="RCK_C"/>
</dbReference>
<keyword evidence="3 8" id="KW-0812">Transmembrane</keyword>
<dbReference type="PANTHER" id="PTHR43833">
    <property type="entry name" value="POTASSIUM CHANNEL PROTEIN 2-RELATED-RELATED"/>
    <property type="match status" value="1"/>
</dbReference>
<evidence type="ECO:0008006" key="13">
    <source>
        <dbReference type="Google" id="ProtNLM"/>
    </source>
</evidence>
<dbReference type="InterPro" id="IPR013099">
    <property type="entry name" value="K_chnl_dom"/>
</dbReference>
<evidence type="ECO:0000256" key="3">
    <source>
        <dbReference type="ARBA" id="ARBA00022692"/>
    </source>
</evidence>
<feature type="domain" description="RCK C-terminal" evidence="10">
    <location>
        <begin position="466"/>
        <end position="556"/>
    </location>
</feature>
<dbReference type="SUPFAM" id="SSF81324">
    <property type="entry name" value="Voltage-gated potassium channels"/>
    <property type="match status" value="1"/>
</dbReference>
<dbReference type="Gene3D" id="3.30.70.1450">
    <property type="entry name" value="Regulator of K+ conductance, C-terminal domain"/>
    <property type="match status" value="2"/>
</dbReference>
<dbReference type="PRINTS" id="PR01333">
    <property type="entry name" value="2POREKCHANEL"/>
</dbReference>
<dbReference type="InterPro" id="IPR003280">
    <property type="entry name" value="2pore_dom_K_chnl"/>
</dbReference>
<dbReference type="InterPro" id="IPR036721">
    <property type="entry name" value="RCK_C_sf"/>
</dbReference>
<dbReference type="RefSeq" id="WP_230739789.1">
    <property type="nucleotide sequence ID" value="NZ_PGCK01000001.1"/>
</dbReference>
<dbReference type="GO" id="GO:0005267">
    <property type="term" value="F:potassium channel activity"/>
    <property type="evidence" value="ECO:0007669"/>
    <property type="project" value="InterPro"/>
</dbReference>
<proteinExistence type="predicted"/>
<evidence type="ECO:0000313" key="11">
    <source>
        <dbReference type="EMBL" id="MCD1293668.1"/>
    </source>
</evidence>
<evidence type="ECO:0000256" key="6">
    <source>
        <dbReference type="ARBA" id="ARBA00023136"/>
    </source>
</evidence>
<dbReference type="Gene3D" id="1.10.287.70">
    <property type="match status" value="1"/>
</dbReference>
<feature type="domain" description="RCK N-terminal" evidence="9">
    <location>
        <begin position="119"/>
        <end position="233"/>
    </location>
</feature>
<dbReference type="InterPro" id="IPR050721">
    <property type="entry name" value="Trk_Ktr_HKT_K-transport"/>
</dbReference>
<keyword evidence="7" id="KW-0407">Ion channel</keyword>
<dbReference type="GO" id="GO:0005886">
    <property type="term" value="C:plasma membrane"/>
    <property type="evidence" value="ECO:0007669"/>
    <property type="project" value="UniProtKB-SubCell"/>
</dbReference>
<dbReference type="PANTHER" id="PTHR43833:SF13">
    <property type="entry name" value="POTASSIUM CHANNEL PROTEIN 2-RELATED"/>
    <property type="match status" value="1"/>
</dbReference>
<dbReference type="Proteomes" id="UP001320159">
    <property type="component" value="Unassembled WGS sequence"/>
</dbReference>
<dbReference type="SUPFAM" id="SSF116726">
    <property type="entry name" value="TrkA C-terminal domain-like"/>
    <property type="match status" value="2"/>
</dbReference>
<feature type="domain" description="RCK N-terminal" evidence="9">
    <location>
        <begin position="345"/>
        <end position="454"/>
    </location>
</feature>
<comment type="subcellular location">
    <subcellularLocation>
        <location evidence="1">Cell membrane</location>
        <topology evidence="1">Multi-pass membrane protein</topology>
    </subcellularLocation>
</comment>
<dbReference type="PROSITE" id="PS51202">
    <property type="entry name" value="RCK_C"/>
    <property type="match status" value="2"/>
</dbReference>
<dbReference type="InterPro" id="IPR036291">
    <property type="entry name" value="NAD(P)-bd_dom_sf"/>
</dbReference>
<feature type="transmembrane region" description="Helical" evidence="8">
    <location>
        <begin position="81"/>
        <end position="103"/>
    </location>
</feature>
<evidence type="ECO:0000313" key="12">
    <source>
        <dbReference type="Proteomes" id="UP001320159"/>
    </source>
</evidence>
<evidence type="ECO:0000256" key="2">
    <source>
        <dbReference type="ARBA" id="ARBA00022448"/>
    </source>
</evidence>
<dbReference type="EMBL" id="PGCK01000001">
    <property type="protein sequence ID" value="MCD1293668.1"/>
    <property type="molecule type" value="Genomic_DNA"/>
</dbReference>
<accession>A0AAP2W4T4</accession>
<dbReference type="PROSITE" id="PS51201">
    <property type="entry name" value="RCK_N"/>
    <property type="match status" value="2"/>
</dbReference>
<evidence type="ECO:0000256" key="7">
    <source>
        <dbReference type="ARBA" id="ARBA00023303"/>
    </source>
</evidence>
<evidence type="ECO:0000256" key="1">
    <source>
        <dbReference type="ARBA" id="ARBA00004651"/>
    </source>
</evidence>
<dbReference type="Pfam" id="PF02254">
    <property type="entry name" value="TrkA_N"/>
    <property type="match status" value="2"/>
</dbReference>
<feature type="transmembrane region" description="Helical" evidence="8">
    <location>
        <begin position="17"/>
        <end position="37"/>
    </location>
</feature>
<gene>
    <name evidence="11" type="ORF">CUJ83_01495</name>
</gene>
<evidence type="ECO:0000256" key="5">
    <source>
        <dbReference type="ARBA" id="ARBA00023065"/>
    </source>
</evidence>
<protein>
    <recommendedName>
        <fullName evidence="13">Trk K+ transport system, NAD-binding component</fullName>
    </recommendedName>
</protein>
<evidence type="ECO:0000259" key="9">
    <source>
        <dbReference type="PROSITE" id="PS51201"/>
    </source>
</evidence>
<sequence length="567" mass="62691">MHKISGIFSRRALKSRYLLYPIAIITIVLIYARIFLLLKNDFNVQDPDFLTAIYWVITTMTTTGFGDIVPMTQAGQIFSTIVIITGIIIFFAIVLPLLVTPIMEKWIRSPVSRLPDWMKEHVVICGYNALVDSLVKELASEEKPFAVVDESLDHVLMLQRRGYYAIQGDPSDEDILKMAHIERASAMIANSGDPKNAAIVLTASQLSKCYIVALVENLDMAHYLEFAGADVVVSPKKMLGINIGASAVSSINLEVTNIVDIGGDMKICKLPIYPDNPMIGKKLMDLGIRERTGATIVAVFRNGEFTVNPLPKLVIRESMVLVAMGTMDQLKNISTMARVKNFAKKGKCIIAGFGDVGQEVAKRFDERKIPYTVIDIKEYPGVEQVVGNSTDRDILIKAGIEDAFTLIVTLNNDDKNMLTTLLARNLNPHINIVSRANLDRSVAKLYRAGADYVMSLSTIGGQMLARIVESGEFEGAVPISEDVLLSRFNVKGSKLEGKTIRESMMRARSGCTILGVIEDHKFYPSPDPSMKLNENMTIIAVGTLRQLDTCLELYDLKEASEEDAISK</sequence>
<keyword evidence="12" id="KW-1185">Reference proteome</keyword>
<comment type="caution">
    <text evidence="11">The sequence shown here is derived from an EMBL/GenBank/DDBJ whole genome shotgun (WGS) entry which is preliminary data.</text>
</comment>
<evidence type="ECO:0000259" key="10">
    <source>
        <dbReference type="PROSITE" id="PS51202"/>
    </source>
</evidence>
<name>A0AAP2W4T4_9EURY</name>
<keyword evidence="4 8" id="KW-1133">Transmembrane helix</keyword>
<keyword evidence="6 8" id="KW-0472">Membrane</keyword>
<dbReference type="InterPro" id="IPR003148">
    <property type="entry name" value="RCK_N"/>
</dbReference>
<organism evidence="11 12">
    <name type="scientific">Methanooceanicella nereidis</name>
    <dbReference type="NCBI Taxonomy" id="2052831"/>
    <lineage>
        <taxon>Archaea</taxon>
        <taxon>Methanobacteriati</taxon>
        <taxon>Methanobacteriota</taxon>
        <taxon>Stenosarchaea group</taxon>
        <taxon>Methanomicrobia</taxon>
        <taxon>Methanocellales</taxon>
        <taxon>Methanocellaceae</taxon>
        <taxon>Methanooceanicella</taxon>
    </lineage>
</organism>
<keyword evidence="5" id="KW-0406">Ion transport</keyword>
<dbReference type="Pfam" id="PF07885">
    <property type="entry name" value="Ion_trans_2"/>
    <property type="match status" value="1"/>
</dbReference>
<dbReference type="AlphaFoldDB" id="A0AAP2W4T4"/>
<reference evidence="11 12" key="1">
    <citation type="submission" date="2017-11" db="EMBL/GenBank/DDBJ databases">
        <title>Isolation and Characterization of Family Methanocellaceae Species from Potential Methane Hydrate Area Offshore Southwestern Taiwan.</title>
        <authorList>
            <person name="Zhang W.-L."/>
            <person name="Chen W.-C."/>
            <person name="Lai M.-C."/>
            <person name="Chen S.-C."/>
        </authorList>
    </citation>
    <scope>NUCLEOTIDE SEQUENCE [LARGE SCALE GENOMIC DNA]</scope>
    <source>
        <strain evidence="11 12">CWC-04</strain>
    </source>
</reference>
<feature type="domain" description="RCK C-terminal" evidence="10">
    <location>
        <begin position="255"/>
        <end position="339"/>
    </location>
</feature>
<evidence type="ECO:0000256" key="4">
    <source>
        <dbReference type="ARBA" id="ARBA00022989"/>
    </source>
</evidence>